<accession>A0A2C6K847</accession>
<protein>
    <submittedName>
        <fullName evidence="2">Uncharacterized protein</fullName>
    </submittedName>
</protein>
<comment type="caution">
    <text evidence="2">The sequence shown here is derived from an EMBL/GenBank/DDBJ whole genome shotgun (WGS) entry which is preliminary data.</text>
</comment>
<dbReference type="AlphaFoldDB" id="A0A2C6K847"/>
<evidence type="ECO:0000313" key="2">
    <source>
        <dbReference type="EMBL" id="PHJ14607.1"/>
    </source>
</evidence>
<dbReference type="RefSeq" id="XP_067916343.1">
    <property type="nucleotide sequence ID" value="XM_068071681.1"/>
</dbReference>
<dbReference type="EMBL" id="MIGC01014421">
    <property type="protein sequence ID" value="PHJ14607.1"/>
    <property type="molecule type" value="Genomic_DNA"/>
</dbReference>
<sequence>HSHEEEEDAIVGLHPGALSSLDNMETSTAQKKKNSFLSSSATARNLPSSSAGQPEAPLGSPLLSSQGIP</sequence>
<gene>
    <name evidence="2" type="ORF">CSUI_011583</name>
</gene>
<dbReference type="Proteomes" id="UP000221165">
    <property type="component" value="Unassembled WGS sequence"/>
</dbReference>
<proteinExistence type="predicted"/>
<keyword evidence="3" id="KW-1185">Reference proteome</keyword>
<evidence type="ECO:0000256" key="1">
    <source>
        <dbReference type="SAM" id="MobiDB-lite"/>
    </source>
</evidence>
<feature type="compositionally biased region" description="Polar residues" evidence="1">
    <location>
        <begin position="20"/>
        <end position="52"/>
    </location>
</feature>
<name>A0A2C6K847_9APIC</name>
<feature type="non-terminal residue" evidence="2">
    <location>
        <position position="1"/>
    </location>
</feature>
<organism evidence="2 3">
    <name type="scientific">Cystoisospora suis</name>
    <dbReference type="NCBI Taxonomy" id="483139"/>
    <lineage>
        <taxon>Eukaryota</taxon>
        <taxon>Sar</taxon>
        <taxon>Alveolata</taxon>
        <taxon>Apicomplexa</taxon>
        <taxon>Conoidasida</taxon>
        <taxon>Coccidia</taxon>
        <taxon>Eucoccidiorida</taxon>
        <taxon>Eimeriorina</taxon>
        <taxon>Sarcocystidae</taxon>
        <taxon>Cystoisospora</taxon>
    </lineage>
</organism>
<feature type="non-terminal residue" evidence="2">
    <location>
        <position position="69"/>
    </location>
</feature>
<reference evidence="2 3" key="1">
    <citation type="journal article" date="2017" name="Int. J. Parasitol.">
        <title>The genome of the protozoan parasite Cystoisospora suis and a reverse vaccinology approach to identify vaccine candidates.</title>
        <authorList>
            <person name="Palmieri N."/>
            <person name="Shrestha A."/>
            <person name="Ruttkowski B."/>
            <person name="Beck T."/>
            <person name="Vogl C."/>
            <person name="Tomley F."/>
            <person name="Blake D.P."/>
            <person name="Joachim A."/>
        </authorList>
    </citation>
    <scope>NUCLEOTIDE SEQUENCE [LARGE SCALE GENOMIC DNA]</scope>
    <source>
        <strain evidence="2 3">Wien I</strain>
    </source>
</reference>
<evidence type="ECO:0000313" key="3">
    <source>
        <dbReference type="Proteomes" id="UP000221165"/>
    </source>
</evidence>
<dbReference type="GeneID" id="94434892"/>
<feature type="region of interest" description="Disordered" evidence="1">
    <location>
        <begin position="1"/>
        <end position="69"/>
    </location>
</feature>
<dbReference type="VEuPathDB" id="ToxoDB:CSUI_011583"/>